<gene>
    <name evidence="2" type="ORF">GCM10023093_30230</name>
</gene>
<dbReference type="InterPro" id="IPR000601">
    <property type="entry name" value="PKD_dom"/>
</dbReference>
<dbReference type="Proteomes" id="UP001500067">
    <property type="component" value="Unassembled WGS sequence"/>
</dbReference>
<proteinExistence type="predicted"/>
<reference evidence="3" key="1">
    <citation type="journal article" date="2019" name="Int. J. Syst. Evol. Microbiol.">
        <title>The Global Catalogue of Microorganisms (GCM) 10K type strain sequencing project: providing services to taxonomists for standard genome sequencing and annotation.</title>
        <authorList>
            <consortium name="The Broad Institute Genomics Platform"/>
            <consortium name="The Broad Institute Genome Sequencing Center for Infectious Disease"/>
            <person name="Wu L."/>
            <person name="Ma J."/>
        </authorList>
    </citation>
    <scope>NUCLEOTIDE SEQUENCE [LARGE SCALE GENOMIC DNA]</scope>
    <source>
        <strain evidence="3">JCM 32105</strain>
    </source>
</reference>
<evidence type="ECO:0000259" key="1">
    <source>
        <dbReference type="PROSITE" id="PS50093"/>
    </source>
</evidence>
<dbReference type="InterPro" id="IPR013783">
    <property type="entry name" value="Ig-like_fold"/>
</dbReference>
<organism evidence="2 3">
    <name type="scientific">Nemorincola caseinilytica</name>
    <dbReference type="NCBI Taxonomy" id="2054315"/>
    <lineage>
        <taxon>Bacteria</taxon>
        <taxon>Pseudomonadati</taxon>
        <taxon>Bacteroidota</taxon>
        <taxon>Chitinophagia</taxon>
        <taxon>Chitinophagales</taxon>
        <taxon>Chitinophagaceae</taxon>
        <taxon>Nemorincola</taxon>
    </lineage>
</organism>
<accession>A0ABP8NRQ3</accession>
<feature type="domain" description="PKD" evidence="1">
    <location>
        <begin position="53"/>
        <end position="81"/>
    </location>
</feature>
<dbReference type="RefSeq" id="WP_345085121.1">
    <property type="nucleotide sequence ID" value="NZ_BAABFA010000024.1"/>
</dbReference>
<dbReference type="PROSITE" id="PS50093">
    <property type="entry name" value="PKD"/>
    <property type="match status" value="1"/>
</dbReference>
<dbReference type="SUPFAM" id="SSF49299">
    <property type="entry name" value="PKD domain"/>
    <property type="match status" value="1"/>
</dbReference>
<comment type="caution">
    <text evidence="2">The sequence shown here is derived from an EMBL/GenBank/DDBJ whole genome shotgun (WGS) entry which is preliminary data.</text>
</comment>
<dbReference type="Gene3D" id="2.60.40.10">
    <property type="entry name" value="Immunoglobulins"/>
    <property type="match status" value="1"/>
</dbReference>
<evidence type="ECO:0000313" key="3">
    <source>
        <dbReference type="Proteomes" id="UP001500067"/>
    </source>
</evidence>
<dbReference type="EMBL" id="BAABFA010000024">
    <property type="protein sequence ID" value="GAA4469934.1"/>
    <property type="molecule type" value="Genomic_DNA"/>
</dbReference>
<protein>
    <recommendedName>
        <fullName evidence="1">PKD domain-containing protein</fullName>
    </recommendedName>
</protein>
<dbReference type="CDD" id="cd00146">
    <property type="entry name" value="PKD"/>
    <property type="match status" value="1"/>
</dbReference>
<evidence type="ECO:0000313" key="2">
    <source>
        <dbReference type="EMBL" id="GAA4469934.1"/>
    </source>
</evidence>
<dbReference type="InterPro" id="IPR035986">
    <property type="entry name" value="PKD_dom_sf"/>
</dbReference>
<name>A0ABP8NRQ3_9BACT</name>
<dbReference type="PROSITE" id="PS51257">
    <property type="entry name" value="PROKAR_LIPOPROTEIN"/>
    <property type="match status" value="1"/>
</dbReference>
<keyword evidence="3" id="KW-1185">Reference proteome</keyword>
<sequence>MSCHKTIFSACLAFVTALSLLTSCEKYPVPKTQPYYDVTYSGEMILGEPVSFQSSAPANSTYQWIFGDGNISTQASPKYTYYTLKGTGTEIGDDTVTLIINNDIYHPNIKTFKLKPPVPKITGMRTWRGGRFTTYKNCCPGQTNQTLNDTLFNIAMEDENTVRTWNIRLPYLADSNYFSNERSNGVGRFNSTTLIYTKDTIFFRQRTGTDTGWGETTYFHKF</sequence>